<protein>
    <submittedName>
        <fullName evidence="1">Uncharacterized protein</fullName>
    </submittedName>
</protein>
<evidence type="ECO:0000313" key="2">
    <source>
        <dbReference type="Proteomes" id="UP001303473"/>
    </source>
</evidence>
<sequence>MIKVKSLLIIIFINGFSIFRNSYRTLISIYTILTRLNVDNHYRRANILLITLNLYSSNFDDIIKSL</sequence>
<reference evidence="2" key="1">
    <citation type="journal article" date="2023" name="Mol. Phylogenet. Evol.">
        <title>Genome-scale phylogeny and comparative genomics of the fungal order Sordariales.</title>
        <authorList>
            <person name="Hensen N."/>
            <person name="Bonometti L."/>
            <person name="Westerberg I."/>
            <person name="Brannstrom I.O."/>
            <person name="Guillou S."/>
            <person name="Cros-Aarteil S."/>
            <person name="Calhoun S."/>
            <person name="Haridas S."/>
            <person name="Kuo A."/>
            <person name="Mondo S."/>
            <person name="Pangilinan J."/>
            <person name="Riley R."/>
            <person name="LaButti K."/>
            <person name="Andreopoulos B."/>
            <person name="Lipzen A."/>
            <person name="Chen C."/>
            <person name="Yan M."/>
            <person name="Daum C."/>
            <person name="Ng V."/>
            <person name="Clum A."/>
            <person name="Steindorff A."/>
            <person name="Ohm R.A."/>
            <person name="Martin F."/>
            <person name="Silar P."/>
            <person name="Natvig D.O."/>
            <person name="Lalanne C."/>
            <person name="Gautier V."/>
            <person name="Ament-Velasquez S.L."/>
            <person name="Kruys A."/>
            <person name="Hutchinson M.I."/>
            <person name="Powell A.J."/>
            <person name="Barry K."/>
            <person name="Miller A.N."/>
            <person name="Grigoriev I.V."/>
            <person name="Debuchy R."/>
            <person name="Gladieux P."/>
            <person name="Hiltunen Thoren M."/>
            <person name="Johannesson H."/>
        </authorList>
    </citation>
    <scope>NUCLEOTIDE SEQUENCE [LARGE SCALE GENOMIC DNA]</scope>
    <source>
        <strain evidence="2">CBS 340.73</strain>
    </source>
</reference>
<evidence type="ECO:0000313" key="1">
    <source>
        <dbReference type="EMBL" id="KAK3941142.1"/>
    </source>
</evidence>
<keyword evidence="2" id="KW-1185">Reference proteome</keyword>
<accession>A0AAN6NCB9</accession>
<dbReference type="AlphaFoldDB" id="A0AAN6NCB9"/>
<gene>
    <name evidence="1" type="ORF">QBC46DRAFT_259259</name>
</gene>
<dbReference type="EMBL" id="MU853786">
    <property type="protein sequence ID" value="KAK3941142.1"/>
    <property type="molecule type" value="Genomic_DNA"/>
</dbReference>
<proteinExistence type="predicted"/>
<name>A0AAN6NCB9_9PEZI</name>
<dbReference type="Proteomes" id="UP001303473">
    <property type="component" value="Unassembled WGS sequence"/>
</dbReference>
<organism evidence="1 2">
    <name type="scientific">Diplogelasinospora grovesii</name>
    <dbReference type="NCBI Taxonomy" id="303347"/>
    <lineage>
        <taxon>Eukaryota</taxon>
        <taxon>Fungi</taxon>
        <taxon>Dikarya</taxon>
        <taxon>Ascomycota</taxon>
        <taxon>Pezizomycotina</taxon>
        <taxon>Sordariomycetes</taxon>
        <taxon>Sordariomycetidae</taxon>
        <taxon>Sordariales</taxon>
        <taxon>Diplogelasinosporaceae</taxon>
        <taxon>Diplogelasinospora</taxon>
    </lineage>
</organism>
<comment type="caution">
    <text evidence="1">The sequence shown here is derived from an EMBL/GenBank/DDBJ whole genome shotgun (WGS) entry which is preliminary data.</text>
</comment>